<dbReference type="Gene3D" id="3.30.2310.10">
    <property type="entry name" value="YaeB-like"/>
    <property type="match status" value="1"/>
</dbReference>
<dbReference type="RefSeq" id="XP_023655049.1">
    <property type="nucleotide sequence ID" value="XM_023799281.2"/>
</dbReference>
<evidence type="ECO:0000256" key="1">
    <source>
        <dbReference type="ARBA" id="ARBA00022691"/>
    </source>
</evidence>
<feature type="domain" description="TsaA-like" evidence="4">
    <location>
        <begin position="83"/>
        <end position="221"/>
    </location>
</feature>
<dbReference type="InterPro" id="IPR036414">
    <property type="entry name" value="YaeB_N_sf"/>
</dbReference>
<dbReference type="Pfam" id="PF01980">
    <property type="entry name" value="TrmO_N"/>
    <property type="match status" value="1"/>
</dbReference>
<dbReference type="GeneID" id="111837324"/>
<name>A0A3B3SUG2_9TELE</name>
<feature type="region of interest" description="Disordered" evidence="3">
    <location>
        <begin position="267"/>
        <end position="289"/>
    </location>
</feature>
<accession>A0A3B3SUG2</accession>
<evidence type="ECO:0000256" key="2">
    <source>
        <dbReference type="ARBA" id="ARBA00033753"/>
    </source>
</evidence>
<dbReference type="STRING" id="1676925.ENSPKIP00000033995"/>
<dbReference type="InterPro" id="IPR023370">
    <property type="entry name" value="TrmO-like_N"/>
</dbReference>
<dbReference type="PANTHER" id="PTHR12818">
    <property type="entry name" value="TRNA (ADENINE(37)-N6)-METHYLTRANSFERASE"/>
    <property type="match status" value="1"/>
</dbReference>
<reference evidence="5" key="2">
    <citation type="submission" date="2025-09" db="UniProtKB">
        <authorList>
            <consortium name="Ensembl"/>
        </authorList>
    </citation>
    <scope>IDENTIFICATION</scope>
</reference>
<dbReference type="InterPro" id="IPR040372">
    <property type="entry name" value="YaeB-like"/>
</dbReference>
<proteinExistence type="inferred from homology"/>
<organism evidence="5 6">
    <name type="scientific">Paramormyrops kingsleyae</name>
    <dbReference type="NCBI Taxonomy" id="1676925"/>
    <lineage>
        <taxon>Eukaryota</taxon>
        <taxon>Metazoa</taxon>
        <taxon>Chordata</taxon>
        <taxon>Craniata</taxon>
        <taxon>Vertebrata</taxon>
        <taxon>Euteleostomi</taxon>
        <taxon>Actinopterygii</taxon>
        <taxon>Neopterygii</taxon>
        <taxon>Teleostei</taxon>
        <taxon>Osteoglossocephala</taxon>
        <taxon>Osteoglossomorpha</taxon>
        <taxon>Osteoglossiformes</taxon>
        <taxon>Mormyridae</taxon>
        <taxon>Paramormyrops</taxon>
    </lineage>
</organism>
<dbReference type="AlphaFoldDB" id="A0A3B3SUG2"/>
<dbReference type="Ensembl" id="ENSPKIT00000014893.1">
    <property type="protein sequence ID" value="ENSPKIP00000033995.1"/>
    <property type="gene ID" value="ENSPKIG00000013505.1"/>
</dbReference>
<dbReference type="KEGG" id="pki:111837324"/>
<dbReference type="CTD" id="51531"/>
<sequence>MSSLCSCNQRTIKLNQQISVMRKEIKNLRQKMDTAILVHKKHLTTLQSALAAYDQKGAKMNMKSSQKQNEVKGLSLEQGNIQTVPIAFIQSCFLAKNGTPRQPTVCGPSRATLQIRRTVFSNPEHALTGLEQYSHVWIIFLFHKNGHLSHKGKVKPPRMDGQKVGLYSSRSPHRPNALGLTLAKLDKVAGDTLHLSGIDMIDGTPVLDIKPYIPDYDCPLSRRDWHTGECGTDDRPGGTVPSSDEQRDAAIKQAKDNCGDMEQELRIDSDQNAAPSDDDSWAGKGDDQNVQRASADGCFVEGGDLTSMLQVVKSYVSQKDSIQDSVEDGDLVPGCSKVEPCEDEKYSAKVCFSKDSYSTIASWIREPPVNSLVVRFTPYAEADLRAFQPPGQSVCGKPSFRFLSGPEEAMAAIRGVLSADPRSVYRRTCCQDKLFYFSLDTAHITCWFGPDFAEVLRVQPTEPA</sequence>
<evidence type="ECO:0000256" key="3">
    <source>
        <dbReference type="SAM" id="MobiDB-lite"/>
    </source>
</evidence>
<keyword evidence="1" id="KW-0949">S-adenosyl-L-methionine</keyword>
<dbReference type="NCBIfam" id="TIGR00104">
    <property type="entry name" value="tRNA_TsaA"/>
    <property type="match status" value="1"/>
</dbReference>
<dbReference type="RefSeq" id="XP_023655050.1">
    <property type="nucleotide sequence ID" value="XM_023799282.2"/>
</dbReference>
<evidence type="ECO:0000313" key="6">
    <source>
        <dbReference type="Proteomes" id="UP000261540"/>
    </source>
</evidence>
<evidence type="ECO:0000259" key="4">
    <source>
        <dbReference type="PROSITE" id="PS51668"/>
    </source>
</evidence>
<dbReference type="Gene3D" id="2.40.30.70">
    <property type="entry name" value="YaeB-like"/>
    <property type="match status" value="1"/>
</dbReference>
<dbReference type="PANTHER" id="PTHR12818:SF0">
    <property type="entry name" value="TRNA (ADENINE(37)-N6)-METHYLTRANSFERASE"/>
    <property type="match status" value="1"/>
</dbReference>
<dbReference type="OrthoDB" id="4882at2759"/>
<dbReference type="Proteomes" id="UP000261540">
    <property type="component" value="Unplaced"/>
</dbReference>
<dbReference type="CDD" id="cd09281">
    <property type="entry name" value="UPF0066"/>
    <property type="match status" value="1"/>
</dbReference>
<dbReference type="InterPro" id="IPR036413">
    <property type="entry name" value="YaeB-like_sf"/>
</dbReference>
<evidence type="ECO:0000313" key="5">
    <source>
        <dbReference type="Ensembl" id="ENSPKIP00000033995.1"/>
    </source>
</evidence>
<keyword evidence="6" id="KW-1185">Reference proteome</keyword>
<protein>
    <submittedName>
        <fullName evidence="5">tRNA methyltransferase O</fullName>
    </submittedName>
</protein>
<comment type="similarity">
    <text evidence="2">Belongs to the tRNA methyltransferase O family.</text>
</comment>
<dbReference type="FunFam" id="3.30.2310.10:FF:000002">
    <property type="entry name" value="tRNA methyltransferase O"/>
    <property type="match status" value="1"/>
</dbReference>
<dbReference type="GeneTree" id="ENSGT00390000004643"/>
<feature type="region of interest" description="Disordered" evidence="3">
    <location>
        <begin position="228"/>
        <end position="247"/>
    </location>
</feature>
<dbReference type="SUPFAM" id="SSF118196">
    <property type="entry name" value="YaeB-like"/>
    <property type="match status" value="1"/>
</dbReference>
<reference evidence="5" key="1">
    <citation type="submission" date="2025-08" db="UniProtKB">
        <authorList>
            <consortium name="Ensembl"/>
        </authorList>
    </citation>
    <scope>IDENTIFICATION</scope>
</reference>
<dbReference type="PROSITE" id="PS51668">
    <property type="entry name" value="TSAA_2"/>
    <property type="match status" value="1"/>
</dbReference>